<feature type="domain" description="URB1 N-terminal" evidence="1">
    <location>
        <begin position="73"/>
        <end position="380"/>
    </location>
</feature>
<protein>
    <recommendedName>
        <fullName evidence="5">Nucleolar pre-ribosomal-associated protein 1</fullName>
    </recommendedName>
</protein>
<dbReference type="Proteomes" id="UP000525078">
    <property type="component" value="Unassembled WGS sequence"/>
</dbReference>
<dbReference type="Pfam" id="PF16201">
    <property type="entry name" value="NopRA1"/>
    <property type="match status" value="1"/>
</dbReference>
<dbReference type="InterPro" id="IPR032436">
    <property type="entry name" value="URB1_C"/>
</dbReference>
<organism evidence="3 4">
    <name type="scientific">Cannabis sativa</name>
    <name type="common">Hemp</name>
    <name type="synonym">Marijuana</name>
    <dbReference type="NCBI Taxonomy" id="3483"/>
    <lineage>
        <taxon>Eukaryota</taxon>
        <taxon>Viridiplantae</taxon>
        <taxon>Streptophyta</taxon>
        <taxon>Embryophyta</taxon>
        <taxon>Tracheophyta</taxon>
        <taxon>Spermatophyta</taxon>
        <taxon>Magnoliopsida</taxon>
        <taxon>eudicotyledons</taxon>
        <taxon>Gunneridae</taxon>
        <taxon>Pentapetalae</taxon>
        <taxon>rosids</taxon>
        <taxon>fabids</taxon>
        <taxon>Rosales</taxon>
        <taxon>Cannabaceae</taxon>
        <taxon>Cannabis</taxon>
    </lineage>
</organism>
<dbReference type="PANTHER" id="PTHR13500">
    <property type="entry name" value="NUCLEOLAR PRERIBOSOMAL-ASSOCIATED PROTEIN 1"/>
    <property type="match status" value="1"/>
</dbReference>
<dbReference type="SUPFAM" id="SSF48371">
    <property type="entry name" value="ARM repeat"/>
    <property type="match status" value="1"/>
</dbReference>
<evidence type="ECO:0000313" key="3">
    <source>
        <dbReference type="EMBL" id="KAF4362931.1"/>
    </source>
</evidence>
<comment type="caution">
    <text evidence="3">The sequence shown here is derived from an EMBL/GenBank/DDBJ whole genome shotgun (WGS) entry which is preliminary data.</text>
</comment>
<accession>A0A7J6EWX9</accession>
<name>A0A7J6EWX9_CANSA</name>
<dbReference type="GO" id="GO:0005730">
    <property type="term" value="C:nucleolus"/>
    <property type="evidence" value="ECO:0007669"/>
    <property type="project" value="TreeGrafter"/>
</dbReference>
<dbReference type="GO" id="GO:0000463">
    <property type="term" value="P:maturation of LSU-rRNA from tricistronic rRNA transcript (SSU-rRNA, 5.8S rRNA, LSU-rRNA)"/>
    <property type="evidence" value="ECO:0007669"/>
    <property type="project" value="TreeGrafter"/>
</dbReference>
<evidence type="ECO:0000259" key="2">
    <source>
        <dbReference type="Pfam" id="PF16201"/>
    </source>
</evidence>
<dbReference type="GO" id="GO:0000466">
    <property type="term" value="P:maturation of 5.8S rRNA from tricistronic rRNA transcript (SSU-rRNA, 5.8S rRNA, LSU-rRNA)"/>
    <property type="evidence" value="ECO:0007669"/>
    <property type="project" value="TreeGrafter"/>
</dbReference>
<evidence type="ECO:0000259" key="1">
    <source>
        <dbReference type="Pfam" id="PF11707"/>
    </source>
</evidence>
<evidence type="ECO:0008006" key="5">
    <source>
        <dbReference type="Google" id="ProtNLM"/>
    </source>
</evidence>
<evidence type="ECO:0000313" key="4">
    <source>
        <dbReference type="Proteomes" id="UP000525078"/>
    </source>
</evidence>
<dbReference type="EMBL" id="JAATIP010000180">
    <property type="protein sequence ID" value="KAF4362931.1"/>
    <property type="molecule type" value="Genomic_DNA"/>
</dbReference>
<reference evidence="3 4" key="1">
    <citation type="journal article" date="2020" name="bioRxiv">
        <title>Sequence and annotation of 42 cannabis genomes reveals extensive copy number variation in cannabinoid synthesis and pathogen resistance genes.</title>
        <authorList>
            <person name="Mckernan K.J."/>
            <person name="Helbert Y."/>
            <person name="Kane L.T."/>
            <person name="Ebling H."/>
            <person name="Zhang L."/>
            <person name="Liu B."/>
            <person name="Eaton Z."/>
            <person name="Mclaughlin S."/>
            <person name="Kingan S."/>
            <person name="Baybayan P."/>
            <person name="Concepcion G."/>
            <person name="Jordan M."/>
            <person name="Riva A."/>
            <person name="Barbazuk W."/>
            <person name="Harkins T."/>
        </authorList>
    </citation>
    <scope>NUCLEOTIDE SEQUENCE [LARGE SCALE GENOMIC DNA]</scope>
    <source>
        <strain evidence="4">cv. Jamaican Lion 4</strain>
        <tissue evidence="3">Leaf</tissue>
    </source>
</reference>
<gene>
    <name evidence="3" type="ORF">F8388_002361</name>
</gene>
<sequence>MVDDGSDNGLHEEGAPKFELKVNHEAKLRELLHKINSLEIKLCSDATKEFIRLLKGNSGSELLKYYVRSSCRCSELLDAWKLQRGKPGLSYILKLIFVILSHPDGRYRPNDKEGLVISRVLDKFARLIIEELLEDVYKELNGKETKSQNAALRLMASIVRRGSGLASDVAKNFDFKLKGFSKLAEFKKKQNEKKAKRSSRKSFVGFAMSFLEVGKPGLLRWVLQQKEMYSGVLRGLGNDDDDETVVYVLSTLRDKILVEESLVPPGLRSVLFGSGTLEQLVNISGKGNGGYAAELAYNILVLVCTDPCNGLMPDLTRHPSPLRGNPKRLLGLMKKLNATESIFHRDLILAIVSGRPSFGAAYMEEFPYNLEDYASPNWFSIVTLAANLISSVGNGLKFDFLASRPHDLLWQSILKCLCPRSFSRSVINKGLLHSDFLVKHGTLRLLFEALKLLDSLIGAINSQSSFTSSDVVQVKQLIQNEVRTLLPDPQVLLTLLSSLSSQSKNRVSSLKRKSDSGKQGRDDVKKLKTDHINNTYSDIIVGGVNLSTDLAPFEDSDRIIGTPSADEFDDGKDIVKILHEIWGPHLCDMSTFAMRDAEIYFQSKLFDALKTYFRVMPTVLEGSFEFLINLLVDPLGLDTNLQHSLLSLLIEYVVWSPTGTPVSAPPLMYKHLQSFMTLLICSPLSEVKNKACDLAQAAMLSTGAFDRNLHEIRSWFLFIPGYGRRNSDLHSPGVEVLQSMCQVVISFLCDAISTMGNNLFKYWDMVKLRTCNLEGLKDRSPDFSPLVVCILQKCLRLLDSKSETFTSPEKSMISLYVGNTLKYILQTQVDARLLSAVVDSMLSERFCEHSSVSDVSGAAFCEWRPLKNLFLLSQCISHPETSVFSIDNKAIPAVRSFGDKVKRFITSGNNGEIAGMTKDFASSIICATPEEISKNFPAVVTVLKNLFGVSTYLMPSVFFLDHTFLASISNLWPDIFLLGLEMAVSGKSKDKTDDAGGDTDGAFVAGEMICDKGFDANEAAATFSFFLKQTPFHILLPSLMCSDGPYSTHPVKIKDLLLAKLAEWKFDNCFVSYLRLLLFWIHQLQSSYTVSPLAKVQELSEVCFILLKDLLGQLHLNGDFDSPRTTRIHLSTQEVQDLAETIFCHPAVEISLSRPFTCEMGLSNTSLVDNMDTLINLSRQSVHKLDHHVLDMLGTAYEYFLSLCDDQHFNTKHEKGIGKHLRKVFNVPIQRVIEAVKDRFKVCICTENMMPLLQPYYALYVLNHFIGPFELLDLVQWMFNRVSMDTYADWNANRISAISFGFCIAAGAFRNLSSYLVQPLSKRQKYNILWEMEGNRNAKNVEEIYFLVTKFALKVKTDYADLCLLEAVKAAHRQKYVQHDDFHSCLVLSRVVINTSVKIISHCIYETTKTRAKLLFFLTDVSSLHISIFGHLFFNMMNKDISHKSKFVEELPEFAPSDEHYLMLLPTALSYLNSYCVKYGLQYYKHFRSIPCFYSKFLLKSLVNWKSFVLSDVFQEEYGEFVPSSTEELLNLVNDSLLGKAIRMLQYHFALNGDSVKLKKRLKLFNSIFLDSFEREELMDCDFAEIDSYSLGDSLNFIIRVIAKISFGRMLLFPICNQSQLLPLEESGVLKDIQMEMGPTRDESSKMYFINILVGIWQLIVKKFSSVSYSGQKSTYVLPLYGYLEAFILRSILELTKDMHETLIQLESIPFLEQLMKSALRYRFEDPTTLKMLQDILTLLSDGEFSRDFYLQLLLSHSQFESSVQSVSLSTNSSQLGAFLRPISGVLRHLVFPTENNASDSSYLNLESTVLYMRKLELIKLLRTLFPSKPHESAFDLEKSVGINFRSLHLMLLSSYGAKLSKIDMEIYNLMLAIESIDGLEAENIAGSDHLWGSAALKIEKERALEHDPSNVVADDEAVKERHRSQFRDNLPIDPKICASTVLYFPYDRIASNEAITLENFQSSDFTRMLANYAQTSTPDDGNLERYDPVFILHFSLYSLSAGHIEPMEFAGLGLLAVAFVSMSSPDDGIRRLAYSILGIFKKALELCKKRKEVTRIRLLLSSLQNGIETPWQRVPSVVAIFAAEASFILLDPSHDHYATISRVLMNSSKLSMKNVPLFNEFFWSTSVNFRAERLWILRLLYAGLNLDDDVQIYTRNSILETLMSFYFSPLSDNESKDLILQILKKSLKCYKMTRHLVENCGLFSWLSSVVSIFSKMNSREEKNIFMMQLTVVLQAVYNIMFSRNTIEWLQKKALEQLMELMSHLCRFLVNGLILLKDHVTLVNLILKIMISTLNISHKRKIYQPQFNLSMDGLYQICEAIRTDDDAITLGDPELGLKAILMSTPPAAVFCMSLEKLSKFIGWAISSALQADSAKLHQNKEPQHILSAISKDEQSEESLVSKLLRWLTASIILGKLNVESKDLDPKLGLNLKDLVSLFEHSETECEEGREDRIQRHQFLASTILYLQLLVRTNHKVLPSVVSALSILLGNASSLADDTHKNGVRLLLESLWLKIRYPVEANPAWRWSFYQPWKDLCLELTDLQKIDELHACQILLHIMAHLLGSPQSEGLQSLVEEVQRVDAFEWEKYIFETLHLL</sequence>
<dbReference type="InterPro" id="IPR039844">
    <property type="entry name" value="URB1"/>
</dbReference>
<proteinExistence type="predicted"/>
<dbReference type="InterPro" id="IPR021714">
    <property type="entry name" value="URB1_N"/>
</dbReference>
<dbReference type="PANTHER" id="PTHR13500:SF0">
    <property type="entry name" value="NUCLEOLAR PRE-RIBOSOMAL-ASSOCIATED PROTEIN 1"/>
    <property type="match status" value="1"/>
</dbReference>
<dbReference type="Pfam" id="PF11707">
    <property type="entry name" value="Npa1"/>
    <property type="match status" value="1"/>
</dbReference>
<feature type="domain" description="URB1 C-terminal" evidence="2">
    <location>
        <begin position="2016"/>
        <end position="2206"/>
    </location>
</feature>
<dbReference type="InterPro" id="IPR016024">
    <property type="entry name" value="ARM-type_fold"/>
</dbReference>